<dbReference type="GeneID" id="22910813"/>
<evidence type="ECO:0000313" key="3">
    <source>
        <dbReference type="Proteomes" id="UP000019763"/>
    </source>
</evidence>
<keyword evidence="3" id="KW-1185">Reference proteome</keyword>
<comment type="caution">
    <text evidence="2">The sequence shown here is derived from an EMBL/GenBank/DDBJ whole genome shotgun (WGS) entry which is preliminary data.</text>
</comment>
<evidence type="ECO:0000256" key="1">
    <source>
        <dbReference type="SAM" id="MobiDB-lite"/>
    </source>
</evidence>
<accession>A0A023BCP1</accession>
<name>A0A023BCP1_GRENI</name>
<dbReference type="EMBL" id="AFNH02000108">
    <property type="protein sequence ID" value="EZG83325.1"/>
    <property type="molecule type" value="Genomic_DNA"/>
</dbReference>
<dbReference type="Proteomes" id="UP000019763">
    <property type="component" value="Unassembled WGS sequence"/>
</dbReference>
<reference evidence="2" key="1">
    <citation type="submission" date="2013-12" db="EMBL/GenBank/DDBJ databases">
        <authorList>
            <person name="Omoto C.K."/>
            <person name="Sibley D."/>
            <person name="Venepally P."/>
            <person name="Hadjithomas M."/>
            <person name="Karamycheva S."/>
            <person name="Brunk B."/>
            <person name="Roos D."/>
            <person name="Caler E."/>
            <person name="Lorenzi H."/>
        </authorList>
    </citation>
    <scope>NUCLEOTIDE SEQUENCE</scope>
</reference>
<proteinExistence type="predicted"/>
<gene>
    <name evidence="2" type="ORF">GNI_014870</name>
</gene>
<evidence type="ECO:0000313" key="2">
    <source>
        <dbReference type="EMBL" id="EZG83325.1"/>
    </source>
</evidence>
<dbReference type="RefSeq" id="XP_011128949.1">
    <property type="nucleotide sequence ID" value="XM_011130647.1"/>
</dbReference>
<feature type="region of interest" description="Disordered" evidence="1">
    <location>
        <begin position="59"/>
        <end position="83"/>
    </location>
</feature>
<sequence>MGATEINDVKKQWQATHDQEIQARMKQEVDERDAMKKSGAEQYEQIKAQLVRTRTELHEQARKQQEKLSEEIQRNDVSESDNDRATTWVKVADIVDKVNSFMNDASIPGTNDQEYMNKLLQAKKAVKQTAVKQTAVKQTAVKQKAVKQKAVKQKAVKQKAVKQKAVKQKAVVVDVCCFG</sequence>
<organism evidence="2 3">
    <name type="scientific">Gregarina niphandrodes</name>
    <name type="common">Septate eugregarine</name>
    <dbReference type="NCBI Taxonomy" id="110365"/>
    <lineage>
        <taxon>Eukaryota</taxon>
        <taxon>Sar</taxon>
        <taxon>Alveolata</taxon>
        <taxon>Apicomplexa</taxon>
        <taxon>Conoidasida</taxon>
        <taxon>Gregarinasina</taxon>
        <taxon>Eugregarinorida</taxon>
        <taxon>Gregarinidae</taxon>
        <taxon>Gregarina</taxon>
    </lineage>
</organism>
<dbReference type="AlphaFoldDB" id="A0A023BCP1"/>
<protein>
    <submittedName>
        <fullName evidence="2">Uncharacterized protein</fullName>
    </submittedName>
</protein>
<dbReference type="VEuPathDB" id="CryptoDB:GNI_014870"/>